<evidence type="ECO:0000313" key="3">
    <source>
        <dbReference type="EMBL" id="QTD49311.1"/>
    </source>
</evidence>
<evidence type="ECO:0000259" key="1">
    <source>
        <dbReference type="PROSITE" id="PS50093"/>
    </source>
</evidence>
<sequence length="476" mass="51819">MKKMFVLCILGAYLPGFCGDEDPDLQPPSPPSSFTVPASAYAPSVQVSWGAATGQVTYYQLFQIDPSGSEFLAYSGLNRSAEVDLAQPGVHRFRVRACNGVARSSFRHAETLASPPESRLGDVRVRMNESDINRGLAVLTVARVVNVGDLEYGALLQAWMANLDSVEVDIQPGNRVVVYGLLTLFGEIDLELFEFDKVYDVDFFLYGSFRVATEGDQVRLVFRADDSELDPSRNLPGILRSVATHALNDHFVNKDFDMGGFTLPALPEELGVVRTEIETDEHEVVLGLTLNKAPTARFTYAVGPNQTTFTDMSYDDLGIVSWAWSFGDGGVSNERHPTHQYANPGAYEVRLTVTDGDGVASSLTKTIDVGTLTPPTGVMVTFADGKHPHITWTAVSGADSYRVERALGNGSFEVIGTTVGSAFTDQMRIHPNHPEAPSSSLTVTWYRIQAVSGSATSRPSNALSVKTKLYLIEEPF</sequence>
<dbReference type="Gene3D" id="2.60.40.10">
    <property type="entry name" value="Immunoglobulins"/>
    <property type="match status" value="3"/>
</dbReference>
<dbReference type="KEGG" id="scor:J3U87_27310"/>
<proteinExistence type="predicted"/>
<gene>
    <name evidence="3" type="ORF">J3U87_27310</name>
</gene>
<organism evidence="3 4">
    <name type="scientific">Sulfidibacter corallicola</name>
    <dbReference type="NCBI Taxonomy" id="2818388"/>
    <lineage>
        <taxon>Bacteria</taxon>
        <taxon>Pseudomonadati</taxon>
        <taxon>Acidobacteriota</taxon>
        <taxon>Holophagae</taxon>
        <taxon>Acanthopleuribacterales</taxon>
        <taxon>Acanthopleuribacteraceae</taxon>
        <taxon>Sulfidibacter</taxon>
    </lineage>
</organism>
<dbReference type="SUPFAM" id="SSF49299">
    <property type="entry name" value="PKD domain"/>
    <property type="match status" value="1"/>
</dbReference>
<name>A0A8A4TKB1_SULCO</name>
<dbReference type="InterPro" id="IPR036116">
    <property type="entry name" value="FN3_sf"/>
</dbReference>
<protein>
    <submittedName>
        <fullName evidence="3">PKD domain-containing protein</fullName>
    </submittedName>
</protein>
<accession>A0A8A4TKB1</accession>
<dbReference type="InterPro" id="IPR035986">
    <property type="entry name" value="PKD_dom_sf"/>
</dbReference>
<feature type="domain" description="Fibronectin type-III" evidence="2">
    <location>
        <begin position="30"/>
        <end position="117"/>
    </location>
</feature>
<dbReference type="SMART" id="SM00089">
    <property type="entry name" value="PKD"/>
    <property type="match status" value="1"/>
</dbReference>
<evidence type="ECO:0000313" key="4">
    <source>
        <dbReference type="Proteomes" id="UP000663929"/>
    </source>
</evidence>
<dbReference type="SUPFAM" id="SSF49265">
    <property type="entry name" value="Fibronectin type III"/>
    <property type="match status" value="1"/>
</dbReference>
<dbReference type="Pfam" id="PF18911">
    <property type="entry name" value="PKD_4"/>
    <property type="match status" value="1"/>
</dbReference>
<dbReference type="PROSITE" id="PS50093">
    <property type="entry name" value="PKD"/>
    <property type="match status" value="1"/>
</dbReference>
<dbReference type="PROSITE" id="PS50853">
    <property type="entry name" value="FN3"/>
    <property type="match status" value="1"/>
</dbReference>
<evidence type="ECO:0000259" key="2">
    <source>
        <dbReference type="PROSITE" id="PS50853"/>
    </source>
</evidence>
<dbReference type="EMBL" id="CP071793">
    <property type="protein sequence ID" value="QTD49311.1"/>
    <property type="molecule type" value="Genomic_DNA"/>
</dbReference>
<reference evidence="3" key="1">
    <citation type="submission" date="2021-03" db="EMBL/GenBank/DDBJ databases">
        <title>Acanthopleuribacteraceae sp. M133.</title>
        <authorList>
            <person name="Wang G."/>
        </authorList>
    </citation>
    <scope>NUCLEOTIDE SEQUENCE</scope>
    <source>
        <strain evidence="3">M133</strain>
    </source>
</reference>
<dbReference type="Proteomes" id="UP000663929">
    <property type="component" value="Chromosome"/>
</dbReference>
<dbReference type="InterPro" id="IPR000601">
    <property type="entry name" value="PKD_dom"/>
</dbReference>
<feature type="domain" description="PKD" evidence="1">
    <location>
        <begin position="290"/>
        <end position="369"/>
    </location>
</feature>
<dbReference type="AlphaFoldDB" id="A0A8A4TKB1"/>
<dbReference type="InterPro" id="IPR022409">
    <property type="entry name" value="PKD/Chitinase_dom"/>
</dbReference>
<dbReference type="CDD" id="cd00146">
    <property type="entry name" value="PKD"/>
    <property type="match status" value="1"/>
</dbReference>
<keyword evidence="4" id="KW-1185">Reference proteome</keyword>
<dbReference type="InterPro" id="IPR013783">
    <property type="entry name" value="Ig-like_fold"/>
</dbReference>
<dbReference type="RefSeq" id="WP_237378948.1">
    <property type="nucleotide sequence ID" value="NZ_CP071793.1"/>
</dbReference>
<dbReference type="InterPro" id="IPR003961">
    <property type="entry name" value="FN3_dom"/>
</dbReference>